<dbReference type="InterPro" id="IPR050508">
    <property type="entry name" value="Methyltransf_Superfamily"/>
</dbReference>
<reference evidence="2 3" key="1">
    <citation type="submission" date="2019-01" db="EMBL/GenBank/DDBJ databases">
        <title>Novel species of Nocardioides.</title>
        <authorList>
            <person name="Liu Q."/>
            <person name="Xin Y.-H."/>
        </authorList>
    </citation>
    <scope>NUCLEOTIDE SEQUENCE [LARGE SCALE GENOMIC DNA]</scope>
    <source>
        <strain evidence="2 3">CGMCC 4.6882</strain>
    </source>
</reference>
<evidence type="ECO:0000313" key="3">
    <source>
        <dbReference type="Proteomes" id="UP000294071"/>
    </source>
</evidence>
<dbReference type="InterPro" id="IPR029063">
    <property type="entry name" value="SAM-dependent_MTases_sf"/>
</dbReference>
<organism evidence="2 3">
    <name type="scientific">Nocardioides oleivorans</name>
    <dbReference type="NCBI Taxonomy" id="273676"/>
    <lineage>
        <taxon>Bacteria</taxon>
        <taxon>Bacillati</taxon>
        <taxon>Actinomycetota</taxon>
        <taxon>Actinomycetes</taxon>
        <taxon>Propionibacteriales</taxon>
        <taxon>Nocardioidaceae</taxon>
        <taxon>Nocardioides</taxon>
    </lineage>
</organism>
<accession>A0A4Q2RNL9</accession>
<protein>
    <submittedName>
        <fullName evidence="2">Class I SAM-dependent methyltransferase</fullName>
    </submittedName>
</protein>
<keyword evidence="3" id="KW-1185">Reference proteome</keyword>
<evidence type="ECO:0000313" key="2">
    <source>
        <dbReference type="EMBL" id="RYB90480.1"/>
    </source>
</evidence>
<sequence>MPRGAPAGLRLDRCARGHRRHARGAVAEGAGGVLVSAATDDEGRDAAAGWAGFYDWLAPEYDGWAVRVGWSANLAAAALLAPLGLAPRRVLDLGAGTGQTARMLGASYPAADLTLVDVSPAMIEEARRAFPSAEHVVADAADFLRDAPGEWDLIVVVGVLELVPDMFEVLERAATRLAPGGHLLASHEPILPGPTVQAHEVSVVRGGHRVQRFERAEVARRAATYGLRQVATGDVVAFHREGDGSDAVDELVVWTRDA</sequence>
<dbReference type="PANTHER" id="PTHR42912:SF45">
    <property type="entry name" value="23S RRNA (GUANINE(745)-N(1))-METHYLTRANSFERASE"/>
    <property type="match status" value="1"/>
</dbReference>
<dbReference type="OrthoDB" id="9805171at2"/>
<dbReference type="Gene3D" id="3.40.50.150">
    <property type="entry name" value="Vaccinia Virus protein VP39"/>
    <property type="match status" value="1"/>
</dbReference>
<comment type="caution">
    <text evidence="2">The sequence shown here is derived from an EMBL/GenBank/DDBJ whole genome shotgun (WGS) entry which is preliminary data.</text>
</comment>
<dbReference type="Pfam" id="PF08242">
    <property type="entry name" value="Methyltransf_12"/>
    <property type="match status" value="1"/>
</dbReference>
<proteinExistence type="predicted"/>
<dbReference type="GO" id="GO:0032259">
    <property type="term" value="P:methylation"/>
    <property type="evidence" value="ECO:0007669"/>
    <property type="project" value="UniProtKB-KW"/>
</dbReference>
<dbReference type="EMBL" id="SDWT01000004">
    <property type="protein sequence ID" value="RYB90480.1"/>
    <property type="molecule type" value="Genomic_DNA"/>
</dbReference>
<keyword evidence="2" id="KW-0808">Transferase</keyword>
<gene>
    <name evidence="2" type="ORF">EUA93_20245</name>
</gene>
<dbReference type="Proteomes" id="UP000294071">
    <property type="component" value="Unassembled WGS sequence"/>
</dbReference>
<dbReference type="CDD" id="cd02440">
    <property type="entry name" value="AdoMet_MTases"/>
    <property type="match status" value="1"/>
</dbReference>
<keyword evidence="2" id="KW-0489">Methyltransferase</keyword>
<feature type="domain" description="Methyltransferase type 12" evidence="1">
    <location>
        <begin position="91"/>
        <end position="183"/>
    </location>
</feature>
<dbReference type="SUPFAM" id="SSF53335">
    <property type="entry name" value="S-adenosyl-L-methionine-dependent methyltransferases"/>
    <property type="match status" value="1"/>
</dbReference>
<evidence type="ECO:0000259" key="1">
    <source>
        <dbReference type="Pfam" id="PF08242"/>
    </source>
</evidence>
<name>A0A4Q2RNL9_9ACTN</name>
<dbReference type="InterPro" id="IPR013217">
    <property type="entry name" value="Methyltransf_12"/>
</dbReference>
<dbReference type="GO" id="GO:0008168">
    <property type="term" value="F:methyltransferase activity"/>
    <property type="evidence" value="ECO:0007669"/>
    <property type="project" value="UniProtKB-KW"/>
</dbReference>
<dbReference type="PANTHER" id="PTHR42912">
    <property type="entry name" value="METHYLTRANSFERASE"/>
    <property type="match status" value="1"/>
</dbReference>
<dbReference type="AlphaFoldDB" id="A0A4Q2RNL9"/>